<dbReference type="SMART" id="SM01060">
    <property type="entry name" value="Catalase"/>
    <property type="match status" value="1"/>
</dbReference>
<dbReference type="SUPFAM" id="SSF56634">
    <property type="entry name" value="Heme-dependent catalase-like"/>
    <property type="match status" value="1"/>
</dbReference>
<evidence type="ECO:0000256" key="2">
    <source>
        <dbReference type="ARBA" id="ARBA00010660"/>
    </source>
</evidence>
<evidence type="ECO:0000256" key="4">
    <source>
        <dbReference type="ARBA" id="ARBA00022559"/>
    </source>
</evidence>
<evidence type="ECO:0000259" key="11">
    <source>
        <dbReference type="SMART" id="SM01060"/>
    </source>
</evidence>
<evidence type="ECO:0000256" key="5">
    <source>
        <dbReference type="ARBA" id="ARBA00022617"/>
    </source>
</evidence>
<accession>A0ABR8RCB5</accession>
<dbReference type="InterPro" id="IPR002226">
    <property type="entry name" value="Catalase_haem_BS"/>
</dbReference>
<dbReference type="EC" id="1.11.1.6" evidence="3 10"/>
<keyword evidence="5 10" id="KW-0349">Heme</keyword>
<gene>
    <name evidence="12" type="ORF">H9650_14705</name>
</gene>
<dbReference type="InterPro" id="IPR020835">
    <property type="entry name" value="Catalase_sf"/>
</dbReference>
<dbReference type="PROSITE" id="PS51402">
    <property type="entry name" value="CATALASE_3"/>
    <property type="match status" value="1"/>
</dbReference>
<evidence type="ECO:0000313" key="12">
    <source>
        <dbReference type="EMBL" id="MBD7945374.1"/>
    </source>
</evidence>
<dbReference type="Pfam" id="PF00199">
    <property type="entry name" value="Catalase"/>
    <property type="match status" value="1"/>
</dbReference>
<keyword evidence="8 10" id="KW-0408">Iron</keyword>
<dbReference type="InterPro" id="IPR018028">
    <property type="entry name" value="Catalase"/>
</dbReference>
<dbReference type="PANTHER" id="PTHR42821">
    <property type="entry name" value="CATALASE"/>
    <property type="match status" value="1"/>
</dbReference>
<keyword evidence="9 10" id="KW-0376">Hydrogen peroxide</keyword>
<evidence type="ECO:0000256" key="9">
    <source>
        <dbReference type="ARBA" id="ARBA00023324"/>
    </source>
</evidence>
<keyword evidence="4 10" id="KW-0575">Peroxidase</keyword>
<dbReference type="Pfam" id="PF06628">
    <property type="entry name" value="Catalase-rel"/>
    <property type="match status" value="1"/>
</dbReference>
<evidence type="ECO:0000256" key="1">
    <source>
        <dbReference type="ARBA" id="ARBA00001971"/>
    </source>
</evidence>
<sequence length="652" mass="73521">MTTNHGLKVSEDEFSLKAGERGPTLMEDFHFREKMTHFDHERIPERIVHARGYGAHGEFELYESMKPYTKAKFLQTPGSKTPVFVRFSTVAGSRGSGELARDARGFSTKFYTEEGNYDLVANNIPVFFIQDAIKFPDLVHAMKPEPHNEMPQAATAHDTFWDFIANNQESAHMIMWAMSDRAIPRSYRMMEGFGVHTFRFVNEEGKAHFVKFHWKPLLGTHSVVWDEAQKINGKDPDFHRRDLYQSIEMGDYPEYEFGVQIIAEEDEFAFDFDILDPTKIWPEEDVPVKRIGKMTLNRNVDNVFAETEQVAFHPGNVVPGIDFTNDPLLQGRLFSYTDTQLIRLGGPNFHELPINRPVCPFHNNQRDGYGRQTINVGQVSYHKNSLANNTPTPVSEAEGGYTHYQEKIDAHKVRARSESFKDHFSQATMFWNSMSQPEKEHIIDAFSFELGKCVEKSVRAQVLEMFAHVDLEMASKVAENLGMVVQGTAANTVTKSSPALSQLNTVMKPDTRKIAILVGDGFDEELLSIIDGLKAKGALPLIVSDHHGSVTGANGTSLPVDHTFLTEDSVLFDAIYVASGDGKTPTFKKNAMLFVQEAFTHYKPIGSTFSGDEILEEMGLVGQIGVFANDKTHFVDTFIDAVAKHRFWDRAV</sequence>
<dbReference type="InterPro" id="IPR024708">
    <property type="entry name" value="Catalase_AS"/>
</dbReference>
<dbReference type="Gene3D" id="1.20.1370.20">
    <property type="match status" value="1"/>
</dbReference>
<evidence type="ECO:0000256" key="6">
    <source>
        <dbReference type="ARBA" id="ARBA00022723"/>
    </source>
</evidence>
<organism evidence="12 13">
    <name type="scientific">Psychrobacillus faecigallinarum</name>
    <dbReference type="NCBI Taxonomy" id="2762235"/>
    <lineage>
        <taxon>Bacteria</taxon>
        <taxon>Bacillati</taxon>
        <taxon>Bacillota</taxon>
        <taxon>Bacilli</taxon>
        <taxon>Bacillales</taxon>
        <taxon>Bacillaceae</taxon>
        <taxon>Psychrobacillus</taxon>
    </lineage>
</organism>
<protein>
    <recommendedName>
        <fullName evidence="3 10">Catalase</fullName>
        <ecNumber evidence="3 10">1.11.1.6</ecNumber>
    </recommendedName>
</protein>
<keyword evidence="13" id="KW-1185">Reference proteome</keyword>
<dbReference type="SUPFAM" id="SSF52317">
    <property type="entry name" value="Class I glutamine amidotransferase-like"/>
    <property type="match status" value="1"/>
</dbReference>
<dbReference type="PIRSF" id="PIRSF038927">
    <property type="entry name" value="Catalase_clade2"/>
    <property type="match status" value="1"/>
</dbReference>
<evidence type="ECO:0000256" key="10">
    <source>
        <dbReference type="RuleBase" id="RU000498"/>
    </source>
</evidence>
<comment type="caution">
    <text evidence="12">The sequence shown here is derived from an EMBL/GenBank/DDBJ whole genome shotgun (WGS) entry which is preliminary data.</text>
</comment>
<reference evidence="12 13" key="1">
    <citation type="submission" date="2020-08" db="EMBL/GenBank/DDBJ databases">
        <title>A Genomic Blueprint of the Chicken Gut Microbiome.</title>
        <authorList>
            <person name="Gilroy R."/>
            <person name="Ravi A."/>
            <person name="Getino M."/>
            <person name="Pursley I."/>
            <person name="Horton D.L."/>
            <person name="Alikhan N.-F."/>
            <person name="Baker D."/>
            <person name="Gharbi K."/>
            <person name="Hall N."/>
            <person name="Watson M."/>
            <person name="Adriaenssens E.M."/>
            <person name="Foster-Nyarko E."/>
            <person name="Jarju S."/>
            <person name="Secka A."/>
            <person name="Antonio M."/>
            <person name="Oren A."/>
            <person name="Chaudhuri R."/>
            <person name="La Ragione R.M."/>
            <person name="Hildebrand F."/>
            <person name="Pallen M.J."/>
        </authorList>
    </citation>
    <scope>NUCLEOTIDE SEQUENCE [LARGE SCALE GENOMIC DNA]</scope>
    <source>
        <strain evidence="12 13">Sa2BUA9</strain>
    </source>
</reference>
<keyword evidence="7 10" id="KW-0560">Oxidoreductase</keyword>
<comment type="similarity">
    <text evidence="2">Belongs to the catalase family. HPII subfamily.</text>
</comment>
<dbReference type="Gene3D" id="3.40.50.880">
    <property type="match status" value="1"/>
</dbReference>
<dbReference type="GO" id="GO:0004096">
    <property type="term" value="F:catalase activity"/>
    <property type="evidence" value="ECO:0007669"/>
    <property type="project" value="UniProtKB-EC"/>
</dbReference>
<dbReference type="Gene3D" id="2.40.180.10">
    <property type="entry name" value="Catalase core domain"/>
    <property type="match status" value="1"/>
</dbReference>
<dbReference type="InterPro" id="IPR024712">
    <property type="entry name" value="Catalase_clade2"/>
</dbReference>
<dbReference type="CDD" id="cd03132">
    <property type="entry name" value="GATase1_catalase"/>
    <property type="match status" value="1"/>
</dbReference>
<dbReference type="InterPro" id="IPR010582">
    <property type="entry name" value="Catalase_immune_responsive"/>
</dbReference>
<evidence type="ECO:0000256" key="3">
    <source>
        <dbReference type="ARBA" id="ARBA00012314"/>
    </source>
</evidence>
<dbReference type="InterPro" id="IPR041399">
    <property type="entry name" value="Catalase_large_C"/>
</dbReference>
<comment type="cofactor">
    <cofactor evidence="1">
        <name>heme</name>
        <dbReference type="ChEBI" id="CHEBI:30413"/>
    </cofactor>
</comment>
<evidence type="ECO:0000313" key="13">
    <source>
        <dbReference type="Proteomes" id="UP000640786"/>
    </source>
</evidence>
<dbReference type="InterPro" id="IPR043156">
    <property type="entry name" value="Catalase_clade2_helical"/>
</dbReference>
<feature type="domain" description="Catalase core" evidence="11">
    <location>
        <begin position="2"/>
        <end position="390"/>
    </location>
</feature>
<dbReference type="CDD" id="cd08155">
    <property type="entry name" value="catalase_clade_2"/>
    <property type="match status" value="1"/>
</dbReference>
<dbReference type="PANTHER" id="PTHR42821:SF1">
    <property type="entry name" value="CATALASE-B"/>
    <property type="match status" value="1"/>
</dbReference>
<dbReference type="Proteomes" id="UP000640786">
    <property type="component" value="Unassembled WGS sequence"/>
</dbReference>
<dbReference type="EMBL" id="JACSQO010000008">
    <property type="protein sequence ID" value="MBD7945374.1"/>
    <property type="molecule type" value="Genomic_DNA"/>
</dbReference>
<proteinExistence type="inferred from homology"/>
<dbReference type="InterPro" id="IPR029062">
    <property type="entry name" value="Class_I_gatase-like"/>
</dbReference>
<dbReference type="PROSITE" id="PS00437">
    <property type="entry name" value="CATALASE_1"/>
    <property type="match status" value="1"/>
</dbReference>
<dbReference type="InterPro" id="IPR011614">
    <property type="entry name" value="Catalase_core"/>
</dbReference>
<evidence type="ECO:0000256" key="8">
    <source>
        <dbReference type="ARBA" id="ARBA00023004"/>
    </source>
</evidence>
<evidence type="ECO:0000256" key="7">
    <source>
        <dbReference type="ARBA" id="ARBA00023002"/>
    </source>
</evidence>
<dbReference type="PRINTS" id="PR00067">
    <property type="entry name" value="CATALASE"/>
</dbReference>
<comment type="catalytic activity">
    <reaction evidence="10">
        <text>2 H2O2 = O2 + 2 H2O</text>
        <dbReference type="Rhea" id="RHEA:20309"/>
        <dbReference type="ChEBI" id="CHEBI:15377"/>
        <dbReference type="ChEBI" id="CHEBI:15379"/>
        <dbReference type="ChEBI" id="CHEBI:16240"/>
        <dbReference type="EC" id="1.11.1.6"/>
    </reaction>
</comment>
<name>A0ABR8RCB5_9BACI</name>
<dbReference type="PROSITE" id="PS00438">
    <property type="entry name" value="CATALASE_2"/>
    <property type="match status" value="1"/>
</dbReference>
<keyword evidence="6 10" id="KW-0479">Metal-binding</keyword>
<dbReference type="Pfam" id="PF18011">
    <property type="entry name" value="Catalase_C"/>
    <property type="match status" value="1"/>
</dbReference>